<reference evidence="7" key="1">
    <citation type="submission" date="2016-02" db="EMBL/GenBank/DDBJ databases">
        <title>Draft genome sequence of Microdochium bolleyi, a fungal endophyte of beachgrass.</title>
        <authorList>
            <consortium name="DOE Joint Genome Institute"/>
            <person name="David A.S."/>
            <person name="May G."/>
            <person name="Haridas S."/>
            <person name="Lim J."/>
            <person name="Wang M."/>
            <person name="Labutti K."/>
            <person name="Lipzen A."/>
            <person name="Barry K."/>
            <person name="Grigoriev I.V."/>
        </authorList>
    </citation>
    <scope>NUCLEOTIDE SEQUENCE [LARGE SCALE GENOMIC DNA]</scope>
    <source>
        <strain evidence="7">J235TASD1</strain>
    </source>
</reference>
<feature type="region of interest" description="Disordered" evidence="4">
    <location>
        <begin position="810"/>
        <end position="833"/>
    </location>
</feature>
<feature type="domain" description="K Homology" evidence="5">
    <location>
        <begin position="1087"/>
        <end position="1195"/>
    </location>
</feature>
<dbReference type="CDD" id="cd22408">
    <property type="entry name" value="KH-I_Vigilin_rpt4"/>
    <property type="match status" value="1"/>
</dbReference>
<evidence type="ECO:0000256" key="2">
    <source>
        <dbReference type="PROSITE-ProRule" id="PRU00117"/>
    </source>
</evidence>
<evidence type="ECO:0000259" key="5">
    <source>
        <dbReference type="SMART" id="SM00322"/>
    </source>
</evidence>
<feature type="domain" description="K Homology" evidence="5">
    <location>
        <begin position="1018"/>
        <end position="1086"/>
    </location>
</feature>
<dbReference type="OrthoDB" id="10027144at2759"/>
<feature type="compositionally biased region" description="Low complexity" evidence="4">
    <location>
        <begin position="53"/>
        <end position="64"/>
    </location>
</feature>
<feature type="domain" description="K Homology" evidence="5">
    <location>
        <begin position="378"/>
        <end position="449"/>
    </location>
</feature>
<proteinExistence type="predicted"/>
<dbReference type="SUPFAM" id="SSF54791">
    <property type="entry name" value="Eukaryotic type KH-domain (KH-domain type I)"/>
    <property type="match status" value="8"/>
</dbReference>
<protein>
    <submittedName>
        <fullName evidence="6">Putative RNA binding effector protein Scp160</fullName>
    </submittedName>
</protein>
<dbReference type="InterPro" id="IPR004088">
    <property type="entry name" value="KH_dom_type_1"/>
</dbReference>
<organism evidence="6 7">
    <name type="scientific">Microdochium bolleyi</name>
    <dbReference type="NCBI Taxonomy" id="196109"/>
    <lineage>
        <taxon>Eukaryota</taxon>
        <taxon>Fungi</taxon>
        <taxon>Dikarya</taxon>
        <taxon>Ascomycota</taxon>
        <taxon>Pezizomycotina</taxon>
        <taxon>Sordariomycetes</taxon>
        <taxon>Xylariomycetidae</taxon>
        <taxon>Xylariales</taxon>
        <taxon>Microdochiaceae</taxon>
        <taxon>Microdochium</taxon>
    </lineage>
</organism>
<dbReference type="SMART" id="SM00322">
    <property type="entry name" value="KH"/>
    <property type="match status" value="10"/>
</dbReference>
<feature type="domain" description="K Homology" evidence="5">
    <location>
        <begin position="937"/>
        <end position="1014"/>
    </location>
</feature>
<feature type="region of interest" description="Disordered" evidence="4">
    <location>
        <begin position="1"/>
        <end position="82"/>
    </location>
</feature>
<feature type="domain" description="K Homology" evidence="5">
    <location>
        <begin position="205"/>
        <end position="279"/>
    </location>
</feature>
<evidence type="ECO:0000256" key="4">
    <source>
        <dbReference type="SAM" id="MobiDB-lite"/>
    </source>
</evidence>
<feature type="domain" description="K Homology" evidence="5">
    <location>
        <begin position="283"/>
        <end position="373"/>
    </location>
</feature>
<dbReference type="InParanoid" id="A0A136JHT8"/>
<gene>
    <name evidence="6" type="ORF">Micbo1qcDRAFT_129717</name>
</gene>
<dbReference type="Pfam" id="PF00013">
    <property type="entry name" value="KH_1"/>
    <property type="match status" value="8"/>
</dbReference>
<dbReference type="InterPro" id="IPR004087">
    <property type="entry name" value="KH_dom"/>
</dbReference>
<dbReference type="CDD" id="cd00105">
    <property type="entry name" value="KH-I"/>
    <property type="match status" value="1"/>
</dbReference>
<keyword evidence="2" id="KW-0694">RNA-binding</keyword>
<feature type="region of interest" description="Disordered" evidence="4">
    <location>
        <begin position="98"/>
        <end position="129"/>
    </location>
</feature>
<feature type="domain" description="K Homology" evidence="5">
    <location>
        <begin position="861"/>
        <end position="933"/>
    </location>
</feature>
<dbReference type="CDD" id="cd22450">
    <property type="entry name" value="KH-I_ScSCP160_rpt5"/>
    <property type="match status" value="1"/>
</dbReference>
<dbReference type="Proteomes" id="UP000070501">
    <property type="component" value="Unassembled WGS sequence"/>
</dbReference>
<dbReference type="FunCoup" id="A0A136JHT8">
    <property type="interactions" value="676"/>
</dbReference>
<accession>A0A136JHT8</accession>
<dbReference type="EMBL" id="KQ964245">
    <property type="protein sequence ID" value="KXJ96717.1"/>
    <property type="molecule type" value="Genomic_DNA"/>
</dbReference>
<keyword evidence="7" id="KW-1185">Reference proteome</keyword>
<keyword evidence="1" id="KW-0677">Repeat</keyword>
<name>A0A136JHT8_9PEZI</name>
<feature type="domain" description="K Homology" evidence="5">
    <location>
        <begin position="766"/>
        <end position="856"/>
    </location>
</feature>
<dbReference type="Gene3D" id="3.30.1370.10">
    <property type="entry name" value="K Homology domain, type 1"/>
    <property type="match status" value="10"/>
</dbReference>
<dbReference type="InterPro" id="IPR054548">
    <property type="entry name" value="SCP160-like_KH"/>
</dbReference>
<sequence length="1276" mass="138852">MADNLSAAERLMQQHAENPLPVTVEDVPDEDLPAPSVSGDSSAAPSWAPTMTAKAAGKQKAGPASSLDTQSHDAFPSLGGPAGAKANVTPIWGGANGKPSAASWSANATPRSATPASGMATPTAGPKAVSIPGRSVESYVLEASHIMPRAQLRRPIPDIVKDINRKSRANITMVNGPGGSFRFNATGPQDKAQQALRDLVQQIGAKTSHKVTIPSSARAHIIGKQGSTIKAIQEKSGARVQLPKVDEGDDDEDGSIDVLIEGNALAVATARDEINKIAGERSANATTRLKSVPSEFYPFIAGPSNDFVSSLEANHGVQIRVPAYQPWAQAVPQMPVAGQRLAFQPGNPENLIQLAGERNAVQAARAEIERRVHELQNQLAMDQIEIPSGRHQFIIGSRGVSPDDFLAQTNCTIILPSEASADTVTVVGLADDLTAGLEKAYELAMEIKSSPFDVAKYHGLNASSAPAYSRDIARYLQRRKEFERLEKLHNVSINTAHTEGVAKPWDIFAREPKNFIRSQKEMVSILNSHPPTRLSTVPVDKFFHTYLRTDVGPRLQKEHGVFLVVPEAHEAGYPALLVYEGENTSSGEYQVPQNVPTQQDLKTYQQGLNEARKFILDLLSKQESVVEETIEVPSKIQDRLRKYIRKEQDSTIRAQGGIPVRVSASGTTVIMRGTASSVQALAEKSRKFVAQEIEDDKERGFVLKFDFPQKFANHLIGKGGKAINDLREEFDVDIQVQNGEVELKGPKAKAEKAKSHILKLAKGWDDETAHVLKIDPKFHRELIGAQGSQIHRLQDRYKVHINFPRVAKAPKDDDSVADAASDAGKPRRQQGADEVIIRGGKKGADEARDEIWQLFSYLKDTSHVQTVTVQQKQLPSLIGSGGSAMDELRQETGAKVDVPNERNEDENALVEIQIKGTKDQVAKAKKIIEDKRAIFEDTVVRTIEVDRKWHRNLIGPSGSTLHDIVVKAGGPDDRRLQARTIQFPKQDADGNGIKIEGRKDVVEKIVAAIEAHVAERESQVTEVLEVPTEKHRSLIGRGGETKRQLESKFNVSIDVPRQGSDQTGVKVAGLPADVEKAKEHIASLIKEQAGETVQIPRKYHHSIAENGQFFRRLRNDHKVTVDHAGEALPAKPQASGPATSGALPLITDDAESAGDVHSWNVVESISTEEGDIPWVLKGNPENLEKAKKLIASALEQAQKSNATGYLVLADPSTYRYVIGQGGSKVNSIRKQSGCKIQVPRASEEDAIEITGSKEGCEKAKVLILEAVREGLASRRD</sequence>
<evidence type="ECO:0000313" key="7">
    <source>
        <dbReference type="Proteomes" id="UP000070501"/>
    </source>
</evidence>
<dbReference type="PROSITE" id="PS50084">
    <property type="entry name" value="KH_TYPE_1"/>
    <property type="match status" value="9"/>
</dbReference>
<feature type="domain" description="K Homology" evidence="5">
    <location>
        <begin position="699"/>
        <end position="762"/>
    </location>
</feature>
<keyword evidence="3" id="KW-0175">Coiled coil</keyword>
<dbReference type="CDD" id="cd22449">
    <property type="entry name" value="KH-I_ScSCP160_rpt4"/>
    <property type="match status" value="1"/>
</dbReference>
<dbReference type="InterPro" id="IPR036612">
    <property type="entry name" value="KH_dom_type_1_sf"/>
</dbReference>
<dbReference type="STRING" id="196109.A0A136JHT8"/>
<feature type="domain" description="K Homology" evidence="5">
    <location>
        <begin position="1201"/>
        <end position="1268"/>
    </location>
</feature>
<evidence type="ECO:0000256" key="3">
    <source>
        <dbReference type="SAM" id="Coils"/>
    </source>
</evidence>
<dbReference type="PANTHER" id="PTHR10288">
    <property type="entry name" value="KH DOMAIN CONTAINING RNA BINDING PROTEIN"/>
    <property type="match status" value="1"/>
</dbReference>
<evidence type="ECO:0000256" key="1">
    <source>
        <dbReference type="ARBA" id="ARBA00022737"/>
    </source>
</evidence>
<evidence type="ECO:0000313" key="6">
    <source>
        <dbReference type="EMBL" id="KXJ96717.1"/>
    </source>
</evidence>
<feature type="compositionally biased region" description="Polar residues" evidence="4">
    <location>
        <begin position="102"/>
        <end position="115"/>
    </location>
</feature>
<feature type="coiled-coil region" evidence="3">
    <location>
        <begin position="358"/>
        <end position="385"/>
    </location>
</feature>
<dbReference type="CDD" id="cd22448">
    <property type="entry name" value="KH-I_ScSCP160_rpt3"/>
    <property type="match status" value="1"/>
</dbReference>
<dbReference type="AlphaFoldDB" id="A0A136JHT8"/>
<dbReference type="GO" id="GO:0003723">
    <property type="term" value="F:RNA binding"/>
    <property type="evidence" value="ECO:0007669"/>
    <property type="project" value="UniProtKB-UniRule"/>
</dbReference>
<dbReference type="Pfam" id="PF22952">
    <property type="entry name" value="KH_11"/>
    <property type="match status" value="1"/>
</dbReference>